<keyword evidence="1" id="KW-0547">Nucleotide-binding</keyword>
<dbReference type="PROSITE" id="PS00690">
    <property type="entry name" value="DEAH_ATP_HELICASE"/>
    <property type="match status" value="1"/>
</dbReference>
<dbReference type="AlphaFoldDB" id="A0AAD3DEB6"/>
<dbReference type="PANTHER" id="PTHR11472">
    <property type="entry name" value="DNA REPAIR DEAD HELICASE RAD3/XP-D SUBFAMILY MEMBER"/>
    <property type="match status" value="1"/>
</dbReference>
<dbReference type="PROSITE" id="PS51193">
    <property type="entry name" value="HELICASE_ATP_BIND_2"/>
    <property type="match status" value="1"/>
</dbReference>
<dbReference type="PANTHER" id="PTHR11472:SF34">
    <property type="entry name" value="REGULATOR OF TELOMERE ELONGATION HELICASE 1"/>
    <property type="match status" value="1"/>
</dbReference>
<name>A0AAD3DEB6_9CHLO</name>
<dbReference type="InterPro" id="IPR045028">
    <property type="entry name" value="DinG/Rad3-like"/>
</dbReference>
<dbReference type="GO" id="GO:0045910">
    <property type="term" value="P:negative regulation of DNA recombination"/>
    <property type="evidence" value="ECO:0007669"/>
    <property type="project" value="TreeGrafter"/>
</dbReference>
<feature type="domain" description="Helicase ATP-binding" evidence="4">
    <location>
        <begin position="1"/>
        <end position="125"/>
    </location>
</feature>
<dbReference type="InterPro" id="IPR002464">
    <property type="entry name" value="DNA/RNA_helicase_DEAH_CS"/>
</dbReference>
<evidence type="ECO:0000259" key="4">
    <source>
        <dbReference type="PROSITE" id="PS51193"/>
    </source>
</evidence>
<dbReference type="GO" id="GO:0005524">
    <property type="term" value="F:ATP binding"/>
    <property type="evidence" value="ECO:0007669"/>
    <property type="project" value="UniProtKB-KW"/>
</dbReference>
<feature type="non-terminal residue" evidence="5">
    <location>
        <position position="292"/>
    </location>
</feature>
<accession>A0AAD3DEB6</accession>
<dbReference type="GO" id="GO:0090657">
    <property type="term" value="P:telomeric loop disassembly"/>
    <property type="evidence" value="ECO:0007669"/>
    <property type="project" value="TreeGrafter"/>
</dbReference>
<protein>
    <recommendedName>
        <fullName evidence="4">Helicase ATP-binding domain-containing protein</fullName>
    </recommendedName>
</protein>
<dbReference type="GO" id="GO:0003677">
    <property type="term" value="F:DNA binding"/>
    <property type="evidence" value="ECO:0007669"/>
    <property type="project" value="InterPro"/>
</dbReference>
<evidence type="ECO:0000313" key="6">
    <source>
        <dbReference type="Proteomes" id="UP001054857"/>
    </source>
</evidence>
<dbReference type="GO" id="GO:0016787">
    <property type="term" value="F:hydrolase activity"/>
    <property type="evidence" value="ECO:0007669"/>
    <property type="project" value="UniProtKB-KW"/>
</dbReference>
<dbReference type="GO" id="GO:1904430">
    <property type="term" value="P:negative regulation of t-circle formation"/>
    <property type="evidence" value="ECO:0007669"/>
    <property type="project" value="TreeGrafter"/>
</dbReference>
<dbReference type="Pfam" id="PF23109">
    <property type="entry name" value="ARCH_RTEL1"/>
    <property type="match status" value="1"/>
</dbReference>
<dbReference type="GO" id="GO:0003678">
    <property type="term" value="F:DNA helicase activity"/>
    <property type="evidence" value="ECO:0007669"/>
    <property type="project" value="InterPro"/>
</dbReference>
<dbReference type="GO" id="GO:0005634">
    <property type="term" value="C:nucleus"/>
    <property type="evidence" value="ECO:0007669"/>
    <property type="project" value="TreeGrafter"/>
</dbReference>
<evidence type="ECO:0000256" key="2">
    <source>
        <dbReference type="ARBA" id="ARBA00022801"/>
    </source>
</evidence>
<sequence>QLKFGKYRNAAASLVGPVPDIEELVAAGKTHGVCPFFLGRDAGKEADIVFLPYNYLLDPSTRRTMADSINWSNAVVIFDEAHNVESVSSDSCSFDITAKQLADAMAETKRCKEVCLERIERGQVALADVPAAGGEAQGPDYRRLAADMDLLASVLKALETGLHTLAAKLPPPPLHGGGGGGGGDSGLTRPGSFLFEFLAQFNITSHTISALNAAIDAASDVLAAAEVEAGRTSGRASTVALQHLQSCLNLAFSTLEPLSDKPGAPPAHKGFRVHVHMQRSWGADKLAAPTLS</sequence>
<dbReference type="Pfam" id="PF06733">
    <property type="entry name" value="DEAD_2"/>
    <property type="match status" value="1"/>
</dbReference>
<dbReference type="EMBL" id="BMAR01000001">
    <property type="protein sequence ID" value="GFR40210.1"/>
    <property type="molecule type" value="Genomic_DNA"/>
</dbReference>
<dbReference type="Gene3D" id="3.40.50.300">
    <property type="entry name" value="P-loop containing nucleotide triphosphate hydrolases"/>
    <property type="match status" value="1"/>
</dbReference>
<dbReference type="GO" id="GO:0070182">
    <property type="term" value="F:DNA polymerase binding"/>
    <property type="evidence" value="ECO:0007669"/>
    <property type="project" value="TreeGrafter"/>
</dbReference>
<reference evidence="5 6" key="1">
    <citation type="journal article" date="2021" name="Sci. Rep.">
        <title>Genome sequencing of the multicellular alga Astrephomene provides insights into convergent evolution of germ-soma differentiation.</title>
        <authorList>
            <person name="Yamashita S."/>
            <person name="Yamamoto K."/>
            <person name="Matsuzaki R."/>
            <person name="Suzuki S."/>
            <person name="Yamaguchi H."/>
            <person name="Hirooka S."/>
            <person name="Minakuchi Y."/>
            <person name="Miyagishima S."/>
            <person name="Kawachi M."/>
            <person name="Toyoda A."/>
            <person name="Nozaki H."/>
        </authorList>
    </citation>
    <scope>NUCLEOTIDE SEQUENCE [LARGE SCALE GENOMIC DNA]</scope>
    <source>
        <strain evidence="5 6">NIES-4017</strain>
    </source>
</reference>
<dbReference type="InterPro" id="IPR010614">
    <property type="entry name" value="RAD3-like_helicase_DEAD"/>
</dbReference>
<feature type="non-terminal residue" evidence="5">
    <location>
        <position position="1"/>
    </location>
</feature>
<comment type="caution">
    <text evidence="5">The sequence shown here is derived from an EMBL/GenBank/DDBJ whole genome shotgun (WGS) entry which is preliminary data.</text>
</comment>
<keyword evidence="6" id="KW-1185">Reference proteome</keyword>
<proteinExistence type="predicted"/>
<dbReference type="Proteomes" id="UP001054857">
    <property type="component" value="Unassembled WGS sequence"/>
</dbReference>
<dbReference type="InterPro" id="IPR027417">
    <property type="entry name" value="P-loop_NTPase"/>
</dbReference>
<gene>
    <name evidence="5" type="ORF">Agub_g775</name>
</gene>
<evidence type="ECO:0000313" key="5">
    <source>
        <dbReference type="EMBL" id="GFR40210.1"/>
    </source>
</evidence>
<evidence type="ECO:0000256" key="1">
    <source>
        <dbReference type="ARBA" id="ARBA00022741"/>
    </source>
</evidence>
<keyword evidence="2" id="KW-0378">Hydrolase</keyword>
<dbReference type="GO" id="GO:0010569">
    <property type="term" value="P:regulation of double-strand break repair via homologous recombination"/>
    <property type="evidence" value="ECO:0007669"/>
    <property type="project" value="TreeGrafter"/>
</dbReference>
<dbReference type="InterPro" id="IPR014013">
    <property type="entry name" value="Helic_SF1/SF2_ATP-bd_DinG/Rad3"/>
</dbReference>
<dbReference type="InterPro" id="IPR057498">
    <property type="entry name" value="Rtel1_ARCH"/>
</dbReference>
<organism evidence="5 6">
    <name type="scientific">Astrephomene gubernaculifera</name>
    <dbReference type="NCBI Taxonomy" id="47775"/>
    <lineage>
        <taxon>Eukaryota</taxon>
        <taxon>Viridiplantae</taxon>
        <taxon>Chlorophyta</taxon>
        <taxon>core chlorophytes</taxon>
        <taxon>Chlorophyceae</taxon>
        <taxon>CS clade</taxon>
        <taxon>Chlamydomonadales</taxon>
        <taxon>Astrephomenaceae</taxon>
        <taxon>Astrephomene</taxon>
    </lineage>
</organism>
<keyword evidence="3" id="KW-0067">ATP-binding</keyword>
<evidence type="ECO:0000256" key="3">
    <source>
        <dbReference type="ARBA" id="ARBA00022840"/>
    </source>
</evidence>